<name>A0AA48L8L0_9TREE</name>
<keyword evidence="1" id="KW-0732">Signal</keyword>
<dbReference type="EMBL" id="AP028217">
    <property type="protein sequence ID" value="BEI93994.1"/>
    <property type="molecule type" value="Genomic_DNA"/>
</dbReference>
<proteinExistence type="predicted"/>
<keyword evidence="3" id="KW-1185">Reference proteome</keyword>
<gene>
    <name evidence="2" type="ORF">CcaverHIS019_0604530</name>
</gene>
<sequence>MISLKIKLLALSVLASLLHEVLRLLYYREGENGVNETCASGPAKCPPPISLCGFGPDGCVTVQNDNDNCGGCYAKCSTIIDENCVNGKCSK</sequence>
<reference evidence="2" key="1">
    <citation type="journal article" date="2023" name="BMC Genomics">
        <title>Chromosome-level genome assemblies of Cutaneotrichosporon spp. (Trichosporonales, Basidiomycota) reveal imbalanced evolution between nucleotide sequences and chromosome synteny.</title>
        <authorList>
            <person name="Kobayashi Y."/>
            <person name="Kayamori A."/>
            <person name="Aoki K."/>
            <person name="Shiwa Y."/>
            <person name="Matsutani M."/>
            <person name="Fujita N."/>
            <person name="Sugita T."/>
            <person name="Iwasaki W."/>
            <person name="Tanaka N."/>
            <person name="Takashima M."/>
        </authorList>
    </citation>
    <scope>NUCLEOTIDE SEQUENCE</scope>
    <source>
        <strain evidence="2">HIS019</strain>
    </source>
</reference>
<evidence type="ECO:0000313" key="2">
    <source>
        <dbReference type="EMBL" id="BEI93994.1"/>
    </source>
</evidence>
<feature type="chain" id="PRO_5041266112" evidence="1">
    <location>
        <begin position="24"/>
        <end position="91"/>
    </location>
</feature>
<dbReference type="KEGG" id="ccac:CcaHIS019_0604530"/>
<evidence type="ECO:0000313" key="3">
    <source>
        <dbReference type="Proteomes" id="UP001233271"/>
    </source>
</evidence>
<protein>
    <submittedName>
        <fullName evidence="2">Uncharacterized protein</fullName>
    </submittedName>
</protein>
<dbReference type="GeneID" id="85497864"/>
<dbReference type="AlphaFoldDB" id="A0AA48L8L0"/>
<organism evidence="2 3">
    <name type="scientific">Cutaneotrichosporon cavernicola</name>
    <dbReference type="NCBI Taxonomy" id="279322"/>
    <lineage>
        <taxon>Eukaryota</taxon>
        <taxon>Fungi</taxon>
        <taxon>Dikarya</taxon>
        <taxon>Basidiomycota</taxon>
        <taxon>Agaricomycotina</taxon>
        <taxon>Tremellomycetes</taxon>
        <taxon>Trichosporonales</taxon>
        <taxon>Trichosporonaceae</taxon>
        <taxon>Cutaneotrichosporon</taxon>
    </lineage>
</organism>
<accession>A0AA48L8L0</accession>
<dbReference type="Proteomes" id="UP001233271">
    <property type="component" value="Chromosome 6"/>
</dbReference>
<dbReference type="RefSeq" id="XP_060459259.1">
    <property type="nucleotide sequence ID" value="XM_060602913.1"/>
</dbReference>
<feature type="signal peptide" evidence="1">
    <location>
        <begin position="1"/>
        <end position="23"/>
    </location>
</feature>
<evidence type="ECO:0000256" key="1">
    <source>
        <dbReference type="SAM" id="SignalP"/>
    </source>
</evidence>